<evidence type="ECO:0000313" key="4">
    <source>
        <dbReference type="EMBL" id="SNV61657.1"/>
    </source>
</evidence>
<dbReference type="InterPro" id="IPR036514">
    <property type="entry name" value="SGNH_hydro_sf"/>
</dbReference>
<accession>A0AAJ4XFE0</accession>
<dbReference type="EMBL" id="LT906468">
    <property type="protein sequence ID" value="SNV61657.1"/>
    <property type="molecule type" value="Genomic_DNA"/>
</dbReference>
<sequence>MRLSIKLLFLFILSFNFLFAQQKKRVACIGDSVTKGSNLAKGKTYPDQLQQLLGDGYEVGNFGRNGATLLEKGHNPYLKSEELEAALAFKPDLVVINLGLNDTDPRNWPNYQMDFQKDYNKLISLFKNGNPKVEVYVCENTPIFSGHPRFLSGTRDWYWDIKGEIGAVAVRHYHKLVDLYPPLAFRIDLFDDYLHPSEQGAEIIAKTIFDRIVPVRQKLSVNESIGSHMVLQRDQTNRIKGKANARQAVVIEMDGGTYLSIAEVSGEWGIDIPTMPAGGPYRMKIYTDQDTIILEDILFGDVFLASGQSNMAFPLKDANGSKELIKEAFKHNGIRIFKNKVLKETNNEEWDEATLKKVNDLEYFSGKWEKLTAENAANFSAIAYSFAEALEQETKVPIGIIELAVGGSNTESWIPRRSLEEDPLLATYIHGWRKSDFIQDFCKNRAKVNLKKSMVKNQRHPYEPAYNFEAGYNKWNDASLKGILWYQGESNAHNVELHEHLFKTLIASWRENYKPFLGKRERLPFYTVQLSSLDRPSLPKFRDSQRKLSNELKDVYMAVSSDLGDSLDVHPREKLIIGKRLANLVLKHEFGKDNNADSPQPIYSYENEDIHEIRFSHAKQLSAMGSKEVTGFQAKDEDGNLVDLKVVEIKGNSVFLENPRGLMEIYYGYKPFSRANLVNEEGVPVSTFSIKR</sequence>
<dbReference type="GO" id="GO:0005975">
    <property type="term" value="P:carbohydrate metabolic process"/>
    <property type="evidence" value="ECO:0007669"/>
    <property type="project" value="TreeGrafter"/>
</dbReference>
<dbReference type="InterPro" id="IPR013830">
    <property type="entry name" value="SGNH_hydro"/>
</dbReference>
<dbReference type="SUPFAM" id="SSF52266">
    <property type="entry name" value="SGNH hydrolase"/>
    <property type="match status" value="2"/>
</dbReference>
<gene>
    <name evidence="4" type="ORF">SAMEA4412673_03726</name>
</gene>
<evidence type="ECO:0000256" key="1">
    <source>
        <dbReference type="ARBA" id="ARBA00022801"/>
    </source>
</evidence>
<reference evidence="4 5" key="1">
    <citation type="submission" date="2017-06" db="EMBL/GenBank/DDBJ databases">
        <authorList>
            <consortium name="Pathogen Informatics"/>
        </authorList>
    </citation>
    <scope>NUCLEOTIDE SEQUENCE [LARGE SCALE GENOMIC DNA]</scope>
    <source>
        <strain evidence="4 5">NCTC12149</strain>
    </source>
</reference>
<dbReference type="InterPro" id="IPR039329">
    <property type="entry name" value="SIAE"/>
</dbReference>
<dbReference type="Gene3D" id="3.40.50.1110">
    <property type="entry name" value="SGNH hydrolase"/>
    <property type="match status" value="2"/>
</dbReference>
<dbReference type="PANTHER" id="PTHR22901:SF0">
    <property type="entry name" value="SIALATE O-ACETYLESTERASE"/>
    <property type="match status" value="1"/>
</dbReference>
<dbReference type="GO" id="GO:0001681">
    <property type="term" value="F:sialate O-acetylesterase activity"/>
    <property type="evidence" value="ECO:0007669"/>
    <property type="project" value="InterPro"/>
</dbReference>
<dbReference type="InterPro" id="IPR005181">
    <property type="entry name" value="SASA"/>
</dbReference>
<dbReference type="Proteomes" id="UP000215355">
    <property type="component" value="Chromosome 1"/>
</dbReference>
<dbReference type="KEGG" id="smiz:4412673_03726"/>
<evidence type="ECO:0000259" key="2">
    <source>
        <dbReference type="Pfam" id="PF03629"/>
    </source>
</evidence>
<proteinExistence type="predicted"/>
<protein>
    <submittedName>
        <fullName evidence="4">Domain of uncharacterized function (DUF303)</fullName>
    </submittedName>
</protein>
<keyword evidence="1" id="KW-0378">Hydrolase</keyword>
<dbReference type="PANTHER" id="PTHR22901">
    <property type="entry name" value="SIALATE O-ACETYLESTERASE"/>
    <property type="match status" value="1"/>
</dbReference>
<name>A0AAJ4XFE0_9SPHI</name>
<evidence type="ECO:0000259" key="3">
    <source>
        <dbReference type="Pfam" id="PF13472"/>
    </source>
</evidence>
<dbReference type="RefSeq" id="WP_093099324.1">
    <property type="nucleotide sequence ID" value="NZ_FNGK01000004.1"/>
</dbReference>
<dbReference type="AlphaFoldDB" id="A0AAJ4XFE0"/>
<evidence type="ECO:0000313" key="5">
    <source>
        <dbReference type="Proteomes" id="UP000215355"/>
    </source>
</evidence>
<feature type="domain" description="Sialate O-acetylesterase" evidence="2">
    <location>
        <begin position="301"/>
        <end position="586"/>
    </location>
</feature>
<dbReference type="Pfam" id="PF13472">
    <property type="entry name" value="Lipase_GDSL_2"/>
    <property type="match status" value="1"/>
</dbReference>
<organism evidence="4 5">
    <name type="scientific">Sphingobacterium mizutaii</name>
    <dbReference type="NCBI Taxonomy" id="1010"/>
    <lineage>
        <taxon>Bacteria</taxon>
        <taxon>Pseudomonadati</taxon>
        <taxon>Bacteroidota</taxon>
        <taxon>Sphingobacteriia</taxon>
        <taxon>Sphingobacteriales</taxon>
        <taxon>Sphingobacteriaceae</taxon>
        <taxon>Sphingobacterium</taxon>
    </lineage>
</organism>
<dbReference type="Pfam" id="PF03629">
    <property type="entry name" value="SASA"/>
    <property type="match status" value="1"/>
</dbReference>
<feature type="domain" description="SGNH hydrolase-type esterase" evidence="3">
    <location>
        <begin position="28"/>
        <end position="202"/>
    </location>
</feature>